<dbReference type="SMART" id="SM00220">
    <property type="entry name" value="S_TKc"/>
    <property type="match status" value="1"/>
</dbReference>
<dbReference type="PANTHER" id="PTHR24347">
    <property type="entry name" value="SERINE/THREONINE-PROTEIN KINASE"/>
    <property type="match status" value="1"/>
</dbReference>
<dbReference type="Pfam" id="PF00069">
    <property type="entry name" value="Pkinase"/>
    <property type="match status" value="1"/>
</dbReference>
<gene>
    <name evidence="2" type="ORF">PSON_ATCC_30995.1.T0230292</name>
</gene>
<evidence type="ECO:0000259" key="1">
    <source>
        <dbReference type="PROSITE" id="PS50011"/>
    </source>
</evidence>
<keyword evidence="3" id="KW-1185">Reference proteome</keyword>
<dbReference type="AlphaFoldDB" id="A0A8S1LPA8"/>
<dbReference type="InterPro" id="IPR000719">
    <property type="entry name" value="Prot_kinase_dom"/>
</dbReference>
<name>A0A8S1LPA8_9CILI</name>
<evidence type="ECO:0000313" key="2">
    <source>
        <dbReference type="EMBL" id="CAD8067941.1"/>
    </source>
</evidence>
<dbReference type="EMBL" id="CAJJDN010000023">
    <property type="protein sequence ID" value="CAD8067941.1"/>
    <property type="molecule type" value="Genomic_DNA"/>
</dbReference>
<organism evidence="2 3">
    <name type="scientific">Paramecium sonneborni</name>
    <dbReference type="NCBI Taxonomy" id="65129"/>
    <lineage>
        <taxon>Eukaryota</taxon>
        <taxon>Sar</taxon>
        <taxon>Alveolata</taxon>
        <taxon>Ciliophora</taxon>
        <taxon>Intramacronucleata</taxon>
        <taxon>Oligohymenophorea</taxon>
        <taxon>Peniculida</taxon>
        <taxon>Parameciidae</taxon>
        <taxon>Paramecium</taxon>
    </lineage>
</organism>
<evidence type="ECO:0000313" key="3">
    <source>
        <dbReference type="Proteomes" id="UP000692954"/>
    </source>
</evidence>
<accession>A0A8S1LPA8</accession>
<reference evidence="2" key="1">
    <citation type="submission" date="2021-01" db="EMBL/GenBank/DDBJ databases">
        <authorList>
            <consortium name="Genoscope - CEA"/>
            <person name="William W."/>
        </authorList>
    </citation>
    <scope>NUCLEOTIDE SEQUENCE</scope>
</reference>
<comment type="caution">
    <text evidence="2">The sequence shown here is derived from an EMBL/GenBank/DDBJ whole genome shotgun (WGS) entry which is preliminary data.</text>
</comment>
<feature type="domain" description="Protein kinase" evidence="1">
    <location>
        <begin position="97"/>
        <end position="365"/>
    </location>
</feature>
<protein>
    <recommendedName>
        <fullName evidence="1">Protein kinase domain-containing protein</fullName>
    </recommendedName>
</protein>
<dbReference type="GO" id="GO:0004672">
    <property type="term" value="F:protein kinase activity"/>
    <property type="evidence" value="ECO:0007669"/>
    <property type="project" value="InterPro"/>
</dbReference>
<dbReference type="PROSITE" id="PS50011">
    <property type="entry name" value="PROTEIN_KINASE_DOM"/>
    <property type="match status" value="1"/>
</dbReference>
<proteinExistence type="predicted"/>
<dbReference type="Proteomes" id="UP000692954">
    <property type="component" value="Unassembled WGS sequence"/>
</dbReference>
<sequence length="405" mass="48226">MEQDQQFEMMGTFNNKPQLLQSISINTPTGQKLFELQFADDNIQFQWAEQNQILDLMNFVRLWIKKEEFKISGNHENIQWLFNICKGKFIFLQNNQNTNRTFIEQNESGIIYKLDDKCHNEFEYFQKILFKTNVESNRCFYIPEEIKVLKLVNQNKCPQLISIETIQYDGHQFSYCYKKQKLNTLRQLIQETQNLKLSLVLEIIRQLLQVTNYFESIKLVHNRLDLDNIQYSKQQNIIQITNFSYAFLEQQQRINFKGQLFGHASPESFSQTQQMTTATNIYQVGILFYIMVFGNNPFGNKQDEIQKNNLIGNFSIPKFNGLKWQNLTEVHQKIFEIISSMLSKIPEQRKAPSHYLKSKIFMPFLKQKISKMEFMINPNDNQEDDIINEENKILNTIYILRTKFK</sequence>
<dbReference type="OrthoDB" id="307333at2759"/>
<dbReference type="GO" id="GO:0005524">
    <property type="term" value="F:ATP binding"/>
    <property type="evidence" value="ECO:0007669"/>
    <property type="project" value="InterPro"/>
</dbReference>